<dbReference type="HOGENOM" id="CLU_080164_0_0_0"/>
<dbReference type="Pfam" id="PF02517">
    <property type="entry name" value="Rce1-like"/>
    <property type="match status" value="1"/>
</dbReference>
<feature type="transmembrane region" description="Helical" evidence="1">
    <location>
        <begin position="218"/>
        <end position="240"/>
    </location>
</feature>
<evidence type="ECO:0000313" key="3">
    <source>
        <dbReference type="EMBL" id="AHG91541.1"/>
    </source>
</evidence>
<keyword evidence="1" id="KW-0472">Membrane</keyword>
<accession>W0RL88</accession>
<keyword evidence="1" id="KW-1133">Transmembrane helix</keyword>
<dbReference type="OrthoDB" id="9814348at2"/>
<proteinExistence type="predicted"/>
<feature type="transmembrane region" description="Helical" evidence="1">
    <location>
        <begin position="21"/>
        <end position="42"/>
    </location>
</feature>
<feature type="transmembrane region" description="Helical" evidence="1">
    <location>
        <begin position="98"/>
        <end position="121"/>
    </location>
</feature>
<protein>
    <submittedName>
        <fullName evidence="3">Abortive infection protein</fullName>
    </submittedName>
</protein>
<reference evidence="3 4" key="1">
    <citation type="journal article" date="2014" name="Genome Announc.">
        <title>Genome Sequence and Methylome of Soil Bacterium Gemmatirosa kalamazoonensis KBS708T, a Member of the Rarely Cultivated Gemmatimonadetes Phylum.</title>
        <authorList>
            <person name="Debruyn J.M."/>
            <person name="Radosevich M."/>
            <person name="Wommack K.E."/>
            <person name="Polson S.W."/>
            <person name="Hauser L.J."/>
            <person name="Fawaz M.N."/>
            <person name="Korlach J."/>
            <person name="Tsai Y.C."/>
        </authorList>
    </citation>
    <scope>NUCLEOTIDE SEQUENCE [LARGE SCALE GENOMIC DNA]</scope>
    <source>
        <strain evidence="3 4">KBS708</strain>
    </source>
</reference>
<dbReference type="KEGG" id="gba:J421_4004"/>
<dbReference type="RefSeq" id="WP_025412989.1">
    <property type="nucleotide sequence ID" value="NZ_CP007128.1"/>
</dbReference>
<keyword evidence="4" id="KW-1185">Reference proteome</keyword>
<dbReference type="GO" id="GO:0080120">
    <property type="term" value="P:CAAX-box protein maturation"/>
    <property type="evidence" value="ECO:0007669"/>
    <property type="project" value="UniProtKB-ARBA"/>
</dbReference>
<organism evidence="3 4">
    <name type="scientific">Gemmatirosa kalamazoonensis</name>
    <dbReference type="NCBI Taxonomy" id="861299"/>
    <lineage>
        <taxon>Bacteria</taxon>
        <taxon>Pseudomonadati</taxon>
        <taxon>Gemmatimonadota</taxon>
        <taxon>Gemmatimonadia</taxon>
        <taxon>Gemmatimonadales</taxon>
        <taxon>Gemmatimonadaceae</taxon>
        <taxon>Gemmatirosa</taxon>
    </lineage>
</organism>
<dbReference type="GO" id="GO:0004175">
    <property type="term" value="F:endopeptidase activity"/>
    <property type="evidence" value="ECO:0007669"/>
    <property type="project" value="UniProtKB-ARBA"/>
</dbReference>
<feature type="transmembrane region" description="Helical" evidence="1">
    <location>
        <begin position="157"/>
        <end position="181"/>
    </location>
</feature>
<dbReference type="eggNOG" id="COG1266">
    <property type="taxonomic scope" value="Bacteria"/>
</dbReference>
<keyword evidence="1" id="KW-0812">Transmembrane</keyword>
<dbReference type="Proteomes" id="UP000019151">
    <property type="component" value="Chromosome"/>
</dbReference>
<dbReference type="InterPro" id="IPR003675">
    <property type="entry name" value="Rce1/LyrA-like_dom"/>
</dbReference>
<evidence type="ECO:0000256" key="1">
    <source>
        <dbReference type="SAM" id="Phobius"/>
    </source>
</evidence>
<feature type="transmembrane region" description="Helical" evidence="1">
    <location>
        <begin position="193"/>
        <end position="212"/>
    </location>
</feature>
<feature type="transmembrane region" description="Helical" evidence="1">
    <location>
        <begin position="54"/>
        <end position="86"/>
    </location>
</feature>
<dbReference type="EMBL" id="CP007128">
    <property type="protein sequence ID" value="AHG91541.1"/>
    <property type="molecule type" value="Genomic_DNA"/>
</dbReference>
<dbReference type="InParanoid" id="W0RL88"/>
<feature type="domain" description="CAAX prenyl protease 2/Lysostaphin resistance protein A-like" evidence="2">
    <location>
        <begin position="155"/>
        <end position="256"/>
    </location>
</feature>
<sequence length="261" mass="27087">MPARLAPTTSSYWRLSRAPRYSLLFALPLLAAYEGLAALLSHGDAAQVRNGAEVMLAALFSLVAGPRGGMVVVALVVLGCVGLAGWDMRRSGARLQRNVFALMLAESAVLAVVCGLVIGVATARLLHAVQPHLAITHLAIAPAPDSAMASLGWPTKLMLALGAGLFEELLFRVLLVGALAFGLRRVLGAGPTLAGAVASGVGALVFAAAHYIGAYGDAFTLASFTFRALAGLFFSVLYVLRGFGITAWSHALYDVMVLTVG</sequence>
<evidence type="ECO:0000313" key="4">
    <source>
        <dbReference type="Proteomes" id="UP000019151"/>
    </source>
</evidence>
<gene>
    <name evidence="3" type="ORF">J421_4004</name>
</gene>
<evidence type="ECO:0000259" key="2">
    <source>
        <dbReference type="Pfam" id="PF02517"/>
    </source>
</evidence>
<dbReference type="AlphaFoldDB" id="W0RL88"/>
<name>W0RL88_9BACT</name>